<sequence length="334" mass="35018">MSVGLPGNRRPPLQRIAWRVLLALSMIVFVAMVAYLDRAGYADADGSGLSLLDAFYYSTVSVTTTGYGDVRPESDSARLLTTLLVTPARVLFLIILVGTTLEILAERTRHDWRVSRWMRGLRDHVIVCGYGTKGRAAVRTLRAHGTPPQDIVVIESGAEARAAAVADGLAAVAGDASQAAVLRQAQVDQAASVVVAPNSDPAAVLITLTVRELNPGATIAAAAREEENVHLLHQSGANSVIVTSSSAGRLLGLATHAPRVVEVLEDLMSIGEGLDIKERPVAPGEAGPCSALPIGGPVIAVERGGELLRFDDPRATSVQAGDRIVYLAAGEDTG</sequence>
<dbReference type="Gene3D" id="3.40.50.720">
    <property type="entry name" value="NAD(P)-binding Rossmann-like Domain"/>
    <property type="match status" value="1"/>
</dbReference>
<dbReference type="PANTHER" id="PTHR43833:SF9">
    <property type="entry name" value="POTASSIUM CHANNEL PROTEIN YUGO-RELATED"/>
    <property type="match status" value="1"/>
</dbReference>
<dbReference type="Pfam" id="PF07885">
    <property type="entry name" value="Ion_trans_2"/>
    <property type="match status" value="1"/>
</dbReference>
<dbReference type="InterPro" id="IPR050721">
    <property type="entry name" value="Trk_Ktr_HKT_K-transport"/>
</dbReference>
<accession>A0A9E7BWX5</accession>
<keyword evidence="2" id="KW-0812">Transmembrane</keyword>
<dbReference type="SUPFAM" id="SSF51735">
    <property type="entry name" value="NAD(P)-binding Rossmann-fold domains"/>
    <property type="match status" value="1"/>
</dbReference>
<comment type="subcellular location">
    <subcellularLocation>
        <location evidence="1">Cell membrane</location>
        <topology evidence="1">Multi-pass membrane protein</topology>
    </subcellularLocation>
</comment>
<organism evidence="4 5">
    <name type="scientific">Capillimicrobium parvum</name>
    <dbReference type="NCBI Taxonomy" id="2884022"/>
    <lineage>
        <taxon>Bacteria</taxon>
        <taxon>Bacillati</taxon>
        <taxon>Actinomycetota</taxon>
        <taxon>Thermoleophilia</taxon>
        <taxon>Solirubrobacterales</taxon>
        <taxon>Capillimicrobiaceae</taxon>
        <taxon>Capillimicrobium</taxon>
    </lineage>
</organism>
<evidence type="ECO:0000256" key="1">
    <source>
        <dbReference type="ARBA" id="ARBA00004651"/>
    </source>
</evidence>
<keyword evidence="2" id="KW-0472">Membrane</keyword>
<dbReference type="SUPFAM" id="SSF81324">
    <property type="entry name" value="Voltage-gated potassium channels"/>
    <property type="match status" value="1"/>
</dbReference>
<dbReference type="KEGG" id="sbae:DSM104329_00328"/>
<dbReference type="InterPro" id="IPR013099">
    <property type="entry name" value="K_chnl_dom"/>
</dbReference>
<feature type="transmembrane region" description="Helical" evidence="2">
    <location>
        <begin position="16"/>
        <end position="36"/>
    </location>
</feature>
<feature type="domain" description="RCK N-terminal" evidence="3">
    <location>
        <begin position="122"/>
        <end position="242"/>
    </location>
</feature>
<dbReference type="GO" id="GO:0005886">
    <property type="term" value="C:plasma membrane"/>
    <property type="evidence" value="ECO:0007669"/>
    <property type="project" value="UniProtKB-SubCell"/>
</dbReference>
<gene>
    <name evidence="4" type="ORF">DSM104329_00328</name>
</gene>
<dbReference type="InterPro" id="IPR003148">
    <property type="entry name" value="RCK_N"/>
</dbReference>
<reference evidence="4" key="1">
    <citation type="journal article" date="2022" name="Int. J. Syst. Evol. Microbiol.">
        <title>Pseudomonas aegrilactucae sp. nov. and Pseudomonas morbosilactucae sp. nov., pathogens causing bacterial rot of lettuce in Japan.</title>
        <authorList>
            <person name="Sawada H."/>
            <person name="Fujikawa T."/>
            <person name="Satou M."/>
        </authorList>
    </citation>
    <scope>NUCLEOTIDE SEQUENCE</scope>
    <source>
        <strain evidence="4">0166_1</strain>
    </source>
</reference>
<dbReference type="RefSeq" id="WP_259313649.1">
    <property type="nucleotide sequence ID" value="NZ_CP087164.1"/>
</dbReference>
<protein>
    <recommendedName>
        <fullName evidence="3">RCK N-terminal domain-containing protein</fullName>
    </recommendedName>
</protein>
<dbReference type="AlphaFoldDB" id="A0A9E7BWX5"/>
<feature type="transmembrane region" description="Helical" evidence="2">
    <location>
        <begin position="88"/>
        <end position="105"/>
    </location>
</feature>
<dbReference type="GO" id="GO:0006813">
    <property type="term" value="P:potassium ion transport"/>
    <property type="evidence" value="ECO:0007669"/>
    <property type="project" value="InterPro"/>
</dbReference>
<dbReference type="Proteomes" id="UP001162834">
    <property type="component" value="Chromosome"/>
</dbReference>
<dbReference type="Pfam" id="PF02254">
    <property type="entry name" value="TrkA_N"/>
    <property type="match status" value="1"/>
</dbReference>
<proteinExistence type="predicted"/>
<keyword evidence="5" id="KW-1185">Reference proteome</keyword>
<evidence type="ECO:0000313" key="4">
    <source>
        <dbReference type="EMBL" id="UGS33961.1"/>
    </source>
</evidence>
<evidence type="ECO:0000259" key="3">
    <source>
        <dbReference type="PROSITE" id="PS51201"/>
    </source>
</evidence>
<dbReference type="EMBL" id="CP087164">
    <property type="protein sequence ID" value="UGS33961.1"/>
    <property type="molecule type" value="Genomic_DNA"/>
</dbReference>
<dbReference type="PANTHER" id="PTHR43833">
    <property type="entry name" value="POTASSIUM CHANNEL PROTEIN 2-RELATED-RELATED"/>
    <property type="match status" value="1"/>
</dbReference>
<dbReference type="Gene3D" id="1.10.287.70">
    <property type="match status" value="1"/>
</dbReference>
<evidence type="ECO:0000256" key="2">
    <source>
        <dbReference type="SAM" id="Phobius"/>
    </source>
</evidence>
<dbReference type="InterPro" id="IPR036291">
    <property type="entry name" value="NAD(P)-bd_dom_sf"/>
</dbReference>
<keyword evidence="2" id="KW-1133">Transmembrane helix</keyword>
<evidence type="ECO:0000313" key="5">
    <source>
        <dbReference type="Proteomes" id="UP001162834"/>
    </source>
</evidence>
<name>A0A9E7BWX5_9ACTN</name>
<dbReference type="PROSITE" id="PS51201">
    <property type="entry name" value="RCK_N"/>
    <property type="match status" value="1"/>
</dbReference>